<name>A8P1E2_COPC7</name>
<evidence type="ECO:0000313" key="4">
    <source>
        <dbReference type="Proteomes" id="UP000001861"/>
    </source>
</evidence>
<evidence type="ECO:0000256" key="1">
    <source>
        <dbReference type="SAM" id="MobiDB-lite"/>
    </source>
</evidence>
<feature type="domain" description="DUF1996" evidence="2">
    <location>
        <begin position="9"/>
        <end position="224"/>
    </location>
</feature>
<proteinExistence type="predicted"/>
<dbReference type="PANTHER" id="PTHR43662:SF3">
    <property type="entry name" value="DOMAIN PROTEIN, PUTATIVE (AFU_ORTHOLOGUE AFUA_6G11970)-RELATED"/>
    <property type="match status" value="1"/>
</dbReference>
<dbReference type="OMA" id="YSMGDGT"/>
<dbReference type="STRING" id="240176.A8P1E2"/>
<reference evidence="3 4" key="1">
    <citation type="journal article" date="2010" name="Proc. Natl. Acad. Sci. U.S.A.">
        <title>Insights into evolution of multicellular fungi from the assembled chromosomes of the mushroom Coprinopsis cinerea (Coprinus cinereus).</title>
        <authorList>
            <person name="Stajich J.E."/>
            <person name="Wilke S.K."/>
            <person name="Ahren D."/>
            <person name="Au C.H."/>
            <person name="Birren B.W."/>
            <person name="Borodovsky M."/>
            <person name="Burns C."/>
            <person name="Canback B."/>
            <person name="Casselton L.A."/>
            <person name="Cheng C.K."/>
            <person name="Deng J."/>
            <person name="Dietrich F.S."/>
            <person name="Fargo D.C."/>
            <person name="Farman M.L."/>
            <person name="Gathman A.C."/>
            <person name="Goldberg J."/>
            <person name="Guigo R."/>
            <person name="Hoegger P.J."/>
            <person name="Hooker J.B."/>
            <person name="Huggins A."/>
            <person name="James T.Y."/>
            <person name="Kamada T."/>
            <person name="Kilaru S."/>
            <person name="Kodira C."/>
            <person name="Kues U."/>
            <person name="Kupfer D."/>
            <person name="Kwan H.S."/>
            <person name="Lomsadze A."/>
            <person name="Li W."/>
            <person name="Lilly W.W."/>
            <person name="Ma L.J."/>
            <person name="Mackey A.J."/>
            <person name="Manning G."/>
            <person name="Martin F."/>
            <person name="Muraguchi H."/>
            <person name="Natvig D.O."/>
            <person name="Palmerini H."/>
            <person name="Ramesh M.A."/>
            <person name="Rehmeyer C.J."/>
            <person name="Roe B.A."/>
            <person name="Shenoy N."/>
            <person name="Stanke M."/>
            <person name="Ter-Hovhannisyan V."/>
            <person name="Tunlid A."/>
            <person name="Velagapudi R."/>
            <person name="Vision T.J."/>
            <person name="Zeng Q."/>
            <person name="Zolan M.E."/>
            <person name="Pukkila P.J."/>
        </authorList>
    </citation>
    <scope>NUCLEOTIDE SEQUENCE [LARGE SCALE GENOMIC DNA]</scope>
    <source>
        <strain evidence="4">Okayama-7 / 130 / ATCC MYA-4618 / FGSC 9003</strain>
    </source>
</reference>
<dbReference type="VEuPathDB" id="FungiDB:CC1G_05559"/>
<dbReference type="OrthoDB" id="74764at2759"/>
<sequence length="316" mass="34760">MDPSNDLAKLATCTTCQFKENKSNYWTAVLFFKHENGSFIRVPQMANFGTGSPNGGMTVYYVQNEPKGFRMITGNPMLRSKDTKNPPKVTSFRCFGPNWQDDNSSQPPGGGSDTVELPNKPCAGGIRANTNFPQCWDGKNLDSPDHASHIVHPAEPIDPNTGLSFYRGKCPESHPVRMPLLLFETIWDTRQFNNMWPTDGTQPFVYSMGDPTGYGHHGDYVFGWEDDALQRAMDTCTEFNGVPSYCKTLTVQPDSEINKCTLKPVLEEQIDGYMEKLPGCNPLQDGPQDATMADCGPTPTPAGIAAGRPPPAPTLL</sequence>
<dbReference type="InParanoid" id="A8P1E2"/>
<dbReference type="RefSeq" id="XP_001838078.2">
    <property type="nucleotide sequence ID" value="XM_001838026.2"/>
</dbReference>
<comment type="caution">
    <text evidence="3">The sequence shown here is derived from an EMBL/GenBank/DDBJ whole genome shotgun (WGS) entry which is preliminary data.</text>
</comment>
<feature type="region of interest" description="Disordered" evidence="1">
    <location>
        <begin position="295"/>
        <end position="316"/>
    </location>
</feature>
<gene>
    <name evidence="3" type="ORF">CC1G_05559</name>
</gene>
<evidence type="ECO:0000313" key="3">
    <source>
        <dbReference type="EMBL" id="EAU83655.2"/>
    </source>
</evidence>
<protein>
    <recommendedName>
        <fullName evidence="2">DUF1996 domain-containing protein</fullName>
    </recommendedName>
</protein>
<dbReference type="HOGENOM" id="CLU_014722_0_2_1"/>
<dbReference type="PANTHER" id="PTHR43662">
    <property type="match status" value="1"/>
</dbReference>
<dbReference type="Proteomes" id="UP000001861">
    <property type="component" value="Unassembled WGS sequence"/>
</dbReference>
<dbReference type="InterPro" id="IPR018535">
    <property type="entry name" value="DUF1996"/>
</dbReference>
<evidence type="ECO:0000259" key="2">
    <source>
        <dbReference type="Pfam" id="PF09362"/>
    </source>
</evidence>
<dbReference type="EMBL" id="AACS02000013">
    <property type="protein sequence ID" value="EAU83655.2"/>
    <property type="molecule type" value="Genomic_DNA"/>
</dbReference>
<accession>A8P1E2</accession>
<feature type="region of interest" description="Disordered" evidence="1">
    <location>
        <begin position="75"/>
        <end position="117"/>
    </location>
</feature>
<dbReference type="eggNOG" id="ENOG502RXTA">
    <property type="taxonomic scope" value="Eukaryota"/>
</dbReference>
<dbReference type="Pfam" id="PF09362">
    <property type="entry name" value="DUF1996"/>
    <property type="match status" value="1"/>
</dbReference>
<dbReference type="KEGG" id="cci:CC1G_05559"/>
<keyword evidence="4" id="KW-1185">Reference proteome</keyword>
<dbReference type="AlphaFoldDB" id="A8P1E2"/>
<dbReference type="GeneID" id="6014647"/>
<organism evidence="3 4">
    <name type="scientific">Coprinopsis cinerea (strain Okayama-7 / 130 / ATCC MYA-4618 / FGSC 9003)</name>
    <name type="common">Inky cap fungus</name>
    <name type="synonym">Hormographiella aspergillata</name>
    <dbReference type="NCBI Taxonomy" id="240176"/>
    <lineage>
        <taxon>Eukaryota</taxon>
        <taxon>Fungi</taxon>
        <taxon>Dikarya</taxon>
        <taxon>Basidiomycota</taxon>
        <taxon>Agaricomycotina</taxon>
        <taxon>Agaricomycetes</taxon>
        <taxon>Agaricomycetidae</taxon>
        <taxon>Agaricales</taxon>
        <taxon>Agaricineae</taxon>
        <taxon>Psathyrellaceae</taxon>
        <taxon>Coprinopsis</taxon>
    </lineage>
</organism>